<dbReference type="Gene3D" id="3.40.50.720">
    <property type="entry name" value="NAD(P)-binding Rossmann-like Domain"/>
    <property type="match status" value="2"/>
</dbReference>
<dbReference type="SMART" id="SM00984">
    <property type="entry name" value="UDPG_MGDP_dh_C"/>
    <property type="match status" value="1"/>
</dbReference>
<evidence type="ECO:0000256" key="3">
    <source>
        <dbReference type="PIRNR" id="PIRNR000124"/>
    </source>
</evidence>
<evidence type="ECO:0000256" key="1">
    <source>
        <dbReference type="ARBA" id="ARBA00023002"/>
    </source>
</evidence>
<comment type="similarity">
    <text evidence="3">Belongs to the UDP-glucose/GDP-mannose dehydrogenase family.</text>
</comment>
<feature type="region of interest" description="Disordered" evidence="4">
    <location>
        <begin position="444"/>
        <end position="465"/>
    </location>
</feature>
<feature type="domain" description="UDP-glucose/GDP-mannose dehydrogenase C-terminal" evidence="5">
    <location>
        <begin position="326"/>
        <end position="427"/>
    </location>
</feature>
<dbReference type="InterPro" id="IPR001732">
    <property type="entry name" value="UDP-Glc/GDP-Man_DH_N"/>
</dbReference>
<dbReference type="EMBL" id="JALPRX010000008">
    <property type="protein sequence ID" value="MCK8783247.1"/>
    <property type="molecule type" value="Genomic_DNA"/>
</dbReference>
<dbReference type="PANTHER" id="PTHR43491:SF1">
    <property type="entry name" value="UDP-N-ACETYL-D-MANNOSAMINE DEHYDROGENASE"/>
    <property type="match status" value="1"/>
</dbReference>
<dbReference type="GO" id="GO:0000271">
    <property type="term" value="P:polysaccharide biosynthetic process"/>
    <property type="evidence" value="ECO:0007669"/>
    <property type="project" value="InterPro"/>
</dbReference>
<dbReference type="Pfam" id="PF00984">
    <property type="entry name" value="UDPG_MGDP_dh"/>
    <property type="match status" value="1"/>
</dbReference>
<dbReference type="PIRSF" id="PIRSF000124">
    <property type="entry name" value="UDPglc_GDPman_dh"/>
    <property type="match status" value="1"/>
</dbReference>
<dbReference type="Pfam" id="PF03721">
    <property type="entry name" value="UDPG_MGDP_dh_N"/>
    <property type="match status" value="1"/>
</dbReference>
<dbReference type="SUPFAM" id="SSF51735">
    <property type="entry name" value="NAD(P)-binding Rossmann-fold domains"/>
    <property type="match status" value="1"/>
</dbReference>
<name>A0A9X1Y517_9PROT</name>
<keyword evidence="2" id="KW-0520">NAD</keyword>
<evidence type="ECO:0000313" key="6">
    <source>
        <dbReference type="EMBL" id="MCK8783247.1"/>
    </source>
</evidence>
<dbReference type="GO" id="GO:0016616">
    <property type="term" value="F:oxidoreductase activity, acting on the CH-OH group of donors, NAD or NADP as acceptor"/>
    <property type="evidence" value="ECO:0007669"/>
    <property type="project" value="InterPro"/>
</dbReference>
<evidence type="ECO:0000256" key="4">
    <source>
        <dbReference type="SAM" id="MobiDB-lite"/>
    </source>
</evidence>
<proteinExistence type="inferred from homology"/>
<sequence>MIAAALIARLDARAARIGVIGLGYAGLPLALRFAELGFPVSGFDTDPGKTGAINAGRSPVHGIADARVAAAGIAAHAGLAPARECDALLICVPTPIGPHKEPDLGAVRDTLAALAPHLRAGQAVSLESTTYPGTTEEYVLPALRAAGLTPGVDAFAIYSPEREDPGTPAHGVGQVPKLVAGATPACLAVARALYGPVAGELVPVSSLAAAEMTKLYENVFRAVNIGLVNELKRLCHAMALDVHEVIDAAATKPFGFMPFRPGPGLGGHCIPVDPYYLAWKARELGLAADFVELAGRVNDAMPGYTVARLRDALDRRGRTLHGARLLLLGLAYKPGVPDTRESPAIEIFRLLAEAGAEVAYHDPLVPRFPATRRLGGTAPDLASLPLSAAMLAGFDGVVLVTPQPGMDLALVRRHARLVLDTRGTFRDVPAAPLPAAPLPVSPVAAPPGFAEPQEPLGPPEAPPGAPLVVPLAAPLASPLASLAGGPLQDDTSGDFPSRAPGVYEKAAAASAPAPPGGQAVIVQG</sequence>
<dbReference type="RefSeq" id="WP_248665374.1">
    <property type="nucleotide sequence ID" value="NZ_JALPRX010000008.1"/>
</dbReference>
<dbReference type="GO" id="GO:0016628">
    <property type="term" value="F:oxidoreductase activity, acting on the CH-CH group of donors, NAD or NADP as acceptor"/>
    <property type="evidence" value="ECO:0007669"/>
    <property type="project" value="InterPro"/>
</dbReference>
<gene>
    <name evidence="6" type="ORF">M0638_02485</name>
</gene>
<feature type="region of interest" description="Disordered" evidence="4">
    <location>
        <begin position="480"/>
        <end position="500"/>
    </location>
</feature>
<dbReference type="SUPFAM" id="SSF52413">
    <property type="entry name" value="UDP-glucose/GDP-mannose dehydrogenase C-terminal domain"/>
    <property type="match status" value="1"/>
</dbReference>
<accession>A0A9X1Y517</accession>
<dbReference type="InterPro" id="IPR028359">
    <property type="entry name" value="UDP_ManNAc/GlcNAc_DH"/>
</dbReference>
<dbReference type="SUPFAM" id="SSF48179">
    <property type="entry name" value="6-phosphogluconate dehydrogenase C-terminal domain-like"/>
    <property type="match status" value="1"/>
</dbReference>
<dbReference type="InterPro" id="IPR017476">
    <property type="entry name" value="UDP-Glc/GDP-Man"/>
</dbReference>
<organism evidence="6 7">
    <name type="scientific">Roseomonas acroporae</name>
    <dbReference type="NCBI Taxonomy" id="2937791"/>
    <lineage>
        <taxon>Bacteria</taxon>
        <taxon>Pseudomonadati</taxon>
        <taxon>Pseudomonadota</taxon>
        <taxon>Alphaproteobacteria</taxon>
        <taxon>Acetobacterales</taxon>
        <taxon>Roseomonadaceae</taxon>
        <taxon>Roseomonas</taxon>
    </lineage>
</organism>
<keyword evidence="1" id="KW-0560">Oxidoreductase</keyword>
<dbReference type="NCBIfam" id="TIGR03026">
    <property type="entry name" value="NDP-sugDHase"/>
    <property type="match status" value="1"/>
</dbReference>
<feature type="compositionally biased region" description="Pro residues" evidence="4">
    <location>
        <begin position="455"/>
        <end position="465"/>
    </location>
</feature>
<dbReference type="InterPro" id="IPR008927">
    <property type="entry name" value="6-PGluconate_DH-like_C_sf"/>
</dbReference>
<comment type="caution">
    <text evidence="6">The sequence shown here is derived from an EMBL/GenBank/DDBJ whole genome shotgun (WGS) entry which is preliminary data.</text>
</comment>
<dbReference type="Proteomes" id="UP001139516">
    <property type="component" value="Unassembled WGS sequence"/>
</dbReference>
<evidence type="ECO:0000256" key="2">
    <source>
        <dbReference type="ARBA" id="ARBA00023027"/>
    </source>
</evidence>
<dbReference type="AlphaFoldDB" id="A0A9X1Y517"/>
<protein>
    <submittedName>
        <fullName evidence="6">Nucleotide sugar dehydrogenase</fullName>
    </submittedName>
</protein>
<reference evidence="6" key="1">
    <citation type="submission" date="2022-04" db="EMBL/GenBank/DDBJ databases">
        <title>Roseomonas acroporae sp. nov., isolated from coral Acropora digitifera.</title>
        <authorList>
            <person name="Sun H."/>
        </authorList>
    </citation>
    <scope>NUCLEOTIDE SEQUENCE</scope>
    <source>
        <strain evidence="6">NAR14</strain>
    </source>
</reference>
<evidence type="ECO:0000259" key="5">
    <source>
        <dbReference type="SMART" id="SM00984"/>
    </source>
</evidence>
<dbReference type="PIRSF" id="PIRSF500136">
    <property type="entry name" value="UDP_ManNAc_DH"/>
    <property type="match status" value="1"/>
</dbReference>
<dbReference type="PANTHER" id="PTHR43491">
    <property type="entry name" value="UDP-N-ACETYL-D-MANNOSAMINE DEHYDROGENASE"/>
    <property type="match status" value="1"/>
</dbReference>
<dbReference type="InterPro" id="IPR014027">
    <property type="entry name" value="UDP-Glc/GDP-Man_DH_C"/>
</dbReference>
<dbReference type="InterPro" id="IPR014026">
    <property type="entry name" value="UDP-Glc/GDP-Man_DH_dimer"/>
</dbReference>
<dbReference type="GO" id="GO:0051287">
    <property type="term" value="F:NAD binding"/>
    <property type="evidence" value="ECO:0007669"/>
    <property type="project" value="InterPro"/>
</dbReference>
<keyword evidence="7" id="KW-1185">Reference proteome</keyword>
<evidence type="ECO:0000313" key="7">
    <source>
        <dbReference type="Proteomes" id="UP001139516"/>
    </source>
</evidence>
<dbReference type="InterPro" id="IPR036291">
    <property type="entry name" value="NAD(P)-bd_dom_sf"/>
</dbReference>
<dbReference type="Pfam" id="PF03720">
    <property type="entry name" value="UDPG_MGDP_dh_C"/>
    <property type="match status" value="1"/>
</dbReference>
<dbReference type="InterPro" id="IPR036220">
    <property type="entry name" value="UDP-Glc/GDP-Man_DH_C_sf"/>
</dbReference>